<keyword evidence="1" id="KW-1185">Reference proteome</keyword>
<protein>
    <submittedName>
        <fullName evidence="2">Uncharacterized protein</fullName>
    </submittedName>
</protein>
<dbReference type="Proteomes" id="UP000887565">
    <property type="component" value="Unplaced"/>
</dbReference>
<reference evidence="2" key="1">
    <citation type="submission" date="2022-11" db="UniProtKB">
        <authorList>
            <consortium name="WormBaseParasite"/>
        </authorList>
    </citation>
    <scope>IDENTIFICATION</scope>
</reference>
<accession>A0A915L071</accession>
<sequence>MASQNVLKWAKHRNHWKQPSGMDIVFLKVYADYPKSTSRVDEGNLHGVSKKLAKDKKIMRKC</sequence>
<proteinExistence type="predicted"/>
<dbReference type="AlphaFoldDB" id="A0A915L071"/>
<evidence type="ECO:0000313" key="2">
    <source>
        <dbReference type="WBParaSite" id="nRc.2.0.1.t44099-RA"/>
    </source>
</evidence>
<evidence type="ECO:0000313" key="1">
    <source>
        <dbReference type="Proteomes" id="UP000887565"/>
    </source>
</evidence>
<name>A0A915L071_ROMCU</name>
<organism evidence="1 2">
    <name type="scientific">Romanomermis culicivorax</name>
    <name type="common">Nematode worm</name>
    <dbReference type="NCBI Taxonomy" id="13658"/>
    <lineage>
        <taxon>Eukaryota</taxon>
        <taxon>Metazoa</taxon>
        <taxon>Ecdysozoa</taxon>
        <taxon>Nematoda</taxon>
        <taxon>Enoplea</taxon>
        <taxon>Dorylaimia</taxon>
        <taxon>Mermithida</taxon>
        <taxon>Mermithoidea</taxon>
        <taxon>Mermithidae</taxon>
        <taxon>Romanomermis</taxon>
    </lineage>
</organism>
<dbReference type="WBParaSite" id="nRc.2.0.1.t44099-RA">
    <property type="protein sequence ID" value="nRc.2.0.1.t44099-RA"/>
    <property type="gene ID" value="nRc.2.0.1.g44099"/>
</dbReference>